<reference evidence="1 2" key="1">
    <citation type="submission" date="2012-07" db="EMBL/GenBank/DDBJ databases">
        <authorList>
            <person name="Durkin A.S."/>
            <person name="McCorrison J."/>
            <person name="Torralba M."/>
            <person name="Gillis M."/>
            <person name="Methe B."/>
            <person name="Sutton G."/>
            <person name="Nelson K.E."/>
        </authorList>
    </citation>
    <scope>NUCLEOTIDE SEQUENCE [LARGE SCALE GENOMIC DNA]</scope>
    <source>
        <strain evidence="1 2">SK1138</strain>
    </source>
</reference>
<comment type="caution">
    <text evidence="1">The sequence shown here is derived from an EMBL/GenBank/DDBJ whole genome shotgun (WGS) entry which is preliminary data.</text>
</comment>
<gene>
    <name evidence="1" type="ORF">HMPREF1126_0913</name>
</gene>
<accession>A0AAD2T601</accession>
<protein>
    <submittedName>
        <fullName evidence="1">Bacterial mobilization protein MobC</fullName>
    </submittedName>
</protein>
<evidence type="ECO:0000313" key="2">
    <source>
        <dbReference type="Proteomes" id="UP000006614"/>
    </source>
</evidence>
<dbReference type="RefSeq" id="WP_003043129.1">
    <property type="nucleotide sequence ID" value="NZ_ALJO01000012.1"/>
</dbReference>
<dbReference type="EMBL" id="ALJO01000012">
    <property type="protein sequence ID" value="EJP24296.1"/>
    <property type="molecule type" value="Genomic_DNA"/>
</dbReference>
<dbReference type="InterPro" id="IPR053842">
    <property type="entry name" value="NikA-like"/>
</dbReference>
<organism evidence="1 2">
    <name type="scientific">Streptococcus anginosus SK1138</name>
    <dbReference type="NCBI Taxonomy" id="1161422"/>
    <lineage>
        <taxon>Bacteria</taxon>
        <taxon>Bacillati</taxon>
        <taxon>Bacillota</taxon>
        <taxon>Bacilli</taxon>
        <taxon>Lactobacillales</taxon>
        <taxon>Streptococcaceae</taxon>
        <taxon>Streptococcus</taxon>
        <taxon>Streptococcus anginosus group</taxon>
    </lineage>
</organism>
<name>A0AAD2T601_STRAP</name>
<dbReference type="AlphaFoldDB" id="A0AAD2T601"/>
<evidence type="ECO:0000313" key="1">
    <source>
        <dbReference type="EMBL" id="EJP24296.1"/>
    </source>
</evidence>
<sequence>MIETDTRRSRPIQKLFWVDKDENQKIKAQMASAGIDNFSVYARLMLLHGEVKVVDFSALDKLRQEINRIGVNVNQIAKYANTNETISQEDLSQVFEELKTVEALVHQTVKTAEKGIISYGCD</sequence>
<dbReference type="Pfam" id="PF21983">
    <property type="entry name" value="NikA-like"/>
    <property type="match status" value="1"/>
</dbReference>
<proteinExistence type="predicted"/>
<dbReference type="Proteomes" id="UP000006614">
    <property type="component" value="Unassembled WGS sequence"/>
</dbReference>